<feature type="domain" description="Amidohydrolase-related" evidence="2">
    <location>
        <begin position="16"/>
        <end position="299"/>
    </location>
</feature>
<name>A0A419ESM6_9BACT</name>
<protein>
    <submittedName>
        <fullName evidence="3">Amidohydrolase</fullName>
    </submittedName>
</protein>
<dbReference type="EMBL" id="QZKI01000113">
    <property type="protein sequence ID" value="RJP66610.1"/>
    <property type="molecule type" value="Genomic_DNA"/>
</dbReference>
<accession>A0A419ESM6</accession>
<evidence type="ECO:0000259" key="2">
    <source>
        <dbReference type="Pfam" id="PF04909"/>
    </source>
</evidence>
<dbReference type="PANTHER" id="PTHR21240:SF19">
    <property type="entry name" value="CATALYTIC_ HYDROLASE"/>
    <property type="match status" value="1"/>
</dbReference>
<organism evidence="3 4">
    <name type="scientific">Candidatus Abyssobacteria bacterium SURF_17</name>
    <dbReference type="NCBI Taxonomy" id="2093361"/>
    <lineage>
        <taxon>Bacteria</taxon>
        <taxon>Pseudomonadati</taxon>
        <taxon>Candidatus Hydrogenedentota</taxon>
        <taxon>Candidatus Abyssobacteria</taxon>
    </lineage>
</organism>
<dbReference type="InterPro" id="IPR032466">
    <property type="entry name" value="Metal_Hydrolase"/>
</dbReference>
<dbReference type="PANTHER" id="PTHR21240">
    <property type="entry name" value="2-AMINO-3-CARBOXYLMUCONATE-6-SEMIALDEHYDE DECARBOXYLASE"/>
    <property type="match status" value="1"/>
</dbReference>
<keyword evidence="3" id="KW-0378">Hydrolase</keyword>
<keyword evidence="1" id="KW-0456">Lyase</keyword>
<proteinExistence type="predicted"/>
<dbReference type="Proteomes" id="UP000285961">
    <property type="component" value="Unassembled WGS sequence"/>
</dbReference>
<dbReference type="AlphaFoldDB" id="A0A419ESM6"/>
<dbReference type="Pfam" id="PF04909">
    <property type="entry name" value="Amidohydro_2"/>
    <property type="match status" value="1"/>
</dbReference>
<evidence type="ECO:0000313" key="4">
    <source>
        <dbReference type="Proteomes" id="UP000285961"/>
    </source>
</evidence>
<comment type="caution">
    <text evidence="3">The sequence shown here is derived from an EMBL/GenBank/DDBJ whole genome shotgun (WGS) entry which is preliminary data.</text>
</comment>
<dbReference type="GO" id="GO:0016787">
    <property type="term" value="F:hydrolase activity"/>
    <property type="evidence" value="ECO:0007669"/>
    <property type="project" value="UniProtKB-KW"/>
</dbReference>
<dbReference type="Gene3D" id="3.20.20.140">
    <property type="entry name" value="Metal-dependent hydrolases"/>
    <property type="match status" value="1"/>
</dbReference>
<dbReference type="CDD" id="cd01292">
    <property type="entry name" value="metallo-dependent_hydrolases"/>
    <property type="match status" value="1"/>
</dbReference>
<gene>
    <name evidence="3" type="ORF">C4532_15810</name>
</gene>
<evidence type="ECO:0000256" key="1">
    <source>
        <dbReference type="ARBA" id="ARBA00023239"/>
    </source>
</evidence>
<evidence type="ECO:0000313" key="3">
    <source>
        <dbReference type="EMBL" id="RJP66610.1"/>
    </source>
</evidence>
<reference evidence="3 4" key="1">
    <citation type="journal article" date="2017" name="ISME J.">
        <title>Energy and carbon metabolisms in a deep terrestrial subsurface fluid microbial community.</title>
        <authorList>
            <person name="Momper L."/>
            <person name="Jungbluth S.P."/>
            <person name="Lee M.D."/>
            <person name="Amend J.P."/>
        </authorList>
    </citation>
    <scope>NUCLEOTIDE SEQUENCE [LARGE SCALE GENOMIC DNA]</scope>
    <source>
        <strain evidence="3">SURF_17</strain>
    </source>
</reference>
<dbReference type="SUPFAM" id="SSF51556">
    <property type="entry name" value="Metallo-dependent hydrolases"/>
    <property type="match status" value="1"/>
</dbReference>
<dbReference type="InterPro" id="IPR006680">
    <property type="entry name" value="Amidohydro-rel"/>
</dbReference>
<dbReference type="GO" id="GO:0016831">
    <property type="term" value="F:carboxy-lyase activity"/>
    <property type="evidence" value="ECO:0007669"/>
    <property type="project" value="InterPro"/>
</dbReference>
<dbReference type="InterPro" id="IPR032465">
    <property type="entry name" value="ACMSD"/>
</dbReference>
<sequence length="299" mass="34049">MVRALIIHEQEEHMIIDFHIHPFCKEATVLPSPEEALNRMYGDEEARFAPLMSAFRWIFQEKTLDQIIQDMDQSGINKAVIVAADYSTAYGTTVVTNEDVARMSKLHPDRFIPFCSVDPSMGRIAIDRLEIAVKEQGARGVKLVPPMQGFRFDDPRHDRLWEKADELDIIVWTHAAHQRSTPGTDARLGQPFLVEPVALKFPRLKIVLGHCGFPWVWESWSMAARHENVYVDISAFKDLYGDFPWHAYSSADIEHKLLFATDNPLANFSECVEAVKELPIRAEFKDSIFGANAQKLLGL</sequence>